<dbReference type="AlphaFoldDB" id="D9X5L5"/>
<reference evidence="2" key="1">
    <citation type="submission" date="2009-02" db="EMBL/GenBank/DDBJ databases">
        <title>Annotation of Streptomyces viridochromogenes strain DSM 40736.</title>
        <authorList>
            <consortium name="The Broad Institute Genome Sequencing Platform"/>
            <consortium name="Broad Institute Microbial Sequencing Center"/>
            <person name="Fischbach M."/>
            <person name="Godfrey P."/>
            <person name="Ward D."/>
            <person name="Young S."/>
            <person name="Zeng Q."/>
            <person name="Koehrsen M."/>
            <person name="Alvarado L."/>
            <person name="Berlin A.M."/>
            <person name="Bochicchio J."/>
            <person name="Borenstein D."/>
            <person name="Chapman S.B."/>
            <person name="Chen Z."/>
            <person name="Engels R."/>
            <person name="Freedman E."/>
            <person name="Gellesch M."/>
            <person name="Goldberg J."/>
            <person name="Griggs A."/>
            <person name="Gujja S."/>
            <person name="Heilman E.R."/>
            <person name="Heiman D.I."/>
            <person name="Hepburn T.A."/>
            <person name="Howarth C."/>
            <person name="Jen D."/>
            <person name="Larson L."/>
            <person name="Lewis B."/>
            <person name="Mehta T."/>
            <person name="Park D."/>
            <person name="Pearson M."/>
            <person name="Richards J."/>
            <person name="Roberts A."/>
            <person name="Saif S."/>
            <person name="Shea T.D."/>
            <person name="Shenoy N."/>
            <person name="Sisk P."/>
            <person name="Stolte C."/>
            <person name="Sykes S.N."/>
            <person name="Thomson T."/>
            <person name="Walk T."/>
            <person name="White J."/>
            <person name="Yandava C."/>
            <person name="Straight P."/>
            <person name="Clardy J."/>
            <person name="Hung D."/>
            <person name="Kolter R."/>
            <person name="Mekalanos J."/>
            <person name="Walker S."/>
            <person name="Walsh C.T."/>
            <person name="Wieland-Brown L.C."/>
            <person name="Haas B."/>
            <person name="Nusbaum C."/>
            <person name="Birren B."/>
        </authorList>
    </citation>
    <scope>NUCLEOTIDE SEQUENCE [LARGE SCALE GENOMIC DNA]</scope>
    <source>
        <strain evidence="2">DSM 40736 / JCM 4977 / BCRC 1201 / Tue 494</strain>
    </source>
</reference>
<dbReference type="EMBL" id="GG657757">
    <property type="protein sequence ID" value="EFL35996.1"/>
    <property type="molecule type" value="Genomic_DNA"/>
</dbReference>
<proteinExistence type="predicted"/>
<evidence type="ECO:0000313" key="1">
    <source>
        <dbReference type="EMBL" id="EFL35996.1"/>
    </source>
</evidence>
<organism evidence="1 2">
    <name type="scientific">Streptomyces viridochromogenes (strain DSM 40736 / JCM 4977 / BCRC 1201 / Tue 494)</name>
    <dbReference type="NCBI Taxonomy" id="591159"/>
    <lineage>
        <taxon>Bacteria</taxon>
        <taxon>Bacillati</taxon>
        <taxon>Actinomycetota</taxon>
        <taxon>Actinomycetes</taxon>
        <taxon>Kitasatosporales</taxon>
        <taxon>Streptomycetaceae</taxon>
        <taxon>Streptomyces</taxon>
    </lineage>
</organism>
<evidence type="ECO:0000313" key="2">
    <source>
        <dbReference type="Proteomes" id="UP000004184"/>
    </source>
</evidence>
<sequence>MGAEPAVRVTLRDGRKPLRVCGWGPGAGAPECFGQEARPWEWRRRATAGASVPQLALPR</sequence>
<name>D9X5L5_STRVT</name>
<gene>
    <name evidence="1" type="ORF">SSQG_06514</name>
</gene>
<protein>
    <submittedName>
        <fullName evidence="1">Predicted protein</fullName>
    </submittedName>
</protein>
<keyword evidence="2" id="KW-1185">Reference proteome</keyword>
<dbReference type="HOGENOM" id="CLU_2959091_0_0_11"/>
<dbReference type="STRING" id="591159.SSQG_06514"/>
<dbReference type="Proteomes" id="UP000004184">
    <property type="component" value="Unassembled WGS sequence"/>
</dbReference>
<accession>D9X5L5</accession>